<feature type="binding site" evidence="12">
    <location>
        <position position="233"/>
    </location>
    <ligand>
        <name>Ca(2+)</name>
        <dbReference type="ChEBI" id="CHEBI:29108"/>
        <label>2</label>
    </ligand>
</feature>
<dbReference type="CDD" id="cd00693">
    <property type="entry name" value="secretory_peroxidase"/>
    <property type="match status" value="1"/>
</dbReference>
<feature type="disulfide bond" evidence="14">
    <location>
        <begin position="160"/>
        <end position="357"/>
    </location>
</feature>
<feature type="binding site" evidence="12">
    <location>
        <position position="112"/>
    </location>
    <ligand>
        <name>Ca(2+)</name>
        <dbReference type="ChEBI" id="CHEBI:29108"/>
        <label>1</label>
    </ligand>
</feature>
<dbReference type="PANTHER" id="PTHR31517">
    <property type="match status" value="1"/>
</dbReference>
<feature type="binding site" evidence="12">
    <location>
        <position position="289"/>
    </location>
    <ligand>
        <name>Ca(2+)</name>
        <dbReference type="ChEBI" id="CHEBI:29108"/>
        <label>2</label>
    </ligand>
</feature>
<evidence type="ECO:0000256" key="8">
    <source>
        <dbReference type="ARBA" id="ARBA00023004"/>
    </source>
</evidence>
<dbReference type="Gene3D" id="1.10.420.10">
    <property type="entry name" value="Peroxidase, domain 2"/>
    <property type="match status" value="1"/>
</dbReference>
<name>A0AAN9KHH7_CANGL</name>
<dbReference type="PROSITE" id="PS50873">
    <property type="entry name" value="PEROXIDASE_4"/>
    <property type="match status" value="1"/>
</dbReference>
<comment type="caution">
    <text evidence="18">The sequence shown here is derived from an EMBL/GenBank/DDBJ whole genome shotgun (WGS) entry which is preliminary data.</text>
</comment>
<gene>
    <name evidence="18" type="ORF">VNO77_35416</name>
</gene>
<comment type="similarity">
    <text evidence="15">Belongs to the peroxidase family. Classical plant (class III) peroxidase subfamily.</text>
</comment>
<evidence type="ECO:0000259" key="17">
    <source>
        <dbReference type="PROSITE" id="PS50873"/>
    </source>
</evidence>
<keyword evidence="5 12" id="KW-0479">Metal-binding</keyword>
<dbReference type="Proteomes" id="UP001367508">
    <property type="component" value="Unassembled WGS sequence"/>
</dbReference>
<dbReference type="GO" id="GO:0046872">
    <property type="term" value="F:metal ion binding"/>
    <property type="evidence" value="ECO:0007669"/>
    <property type="project" value="UniProtKB-UniRule"/>
</dbReference>
<comment type="cofactor">
    <cofactor evidence="12 15">
        <name>Ca(2+)</name>
        <dbReference type="ChEBI" id="CHEBI:29108"/>
    </cofactor>
    <text evidence="12 15">Binds 2 calcium ions per subunit.</text>
</comment>
<reference evidence="18 19" key="1">
    <citation type="submission" date="2024-01" db="EMBL/GenBank/DDBJ databases">
        <title>The genomes of 5 underutilized Papilionoideae crops provide insights into root nodulation and disease resistanc.</title>
        <authorList>
            <person name="Jiang F."/>
        </authorList>
    </citation>
    <scope>NUCLEOTIDE SEQUENCE [LARGE SCALE GENOMIC DNA]</scope>
    <source>
        <strain evidence="18">LVBAO_FW01</strain>
        <tissue evidence="18">Leaves</tissue>
    </source>
</reference>
<protein>
    <recommendedName>
        <fullName evidence="2 15">Peroxidase</fullName>
        <ecNumber evidence="2 15">1.11.1.7</ecNumber>
    </recommendedName>
</protein>
<evidence type="ECO:0000256" key="5">
    <source>
        <dbReference type="ARBA" id="ARBA00022723"/>
    </source>
</evidence>
<dbReference type="PRINTS" id="PR00461">
    <property type="entry name" value="PLPEROXIDASE"/>
</dbReference>
<evidence type="ECO:0000256" key="11">
    <source>
        <dbReference type="PIRSR" id="PIRSR600823-2"/>
    </source>
</evidence>
<dbReference type="GO" id="GO:0020037">
    <property type="term" value="F:heme binding"/>
    <property type="evidence" value="ECO:0007669"/>
    <property type="project" value="UniProtKB-UniRule"/>
</dbReference>
<dbReference type="InterPro" id="IPR000823">
    <property type="entry name" value="Peroxidase_pln"/>
</dbReference>
<sequence length="361" mass="40017">MHIVARVSPSLSLSLYYLVLSSHLFIFSVPLTSIAKFATMPSPLFTTLFFFFFFLVNFSNARLTLDFYKDTCPQFSKIIQDTVTTKQIASPTTAAATIRLFLHDCLLPNGCDASILLSSTAFNSAERDADINLSLPGDAFDLVVRAKTALELACPNTVSCADILSAATRDLLTMLGGPYFPVFLGRRDGRISRAADVAGHLPKPSMPMSQIVQIFTQRGFSVEEFVALSGAHTVGFSHCSEFISDIYNTSSSHEYNPRFAQGLQSACADYKKNPTLSVFNDIMTPNKFDNVYFQNLPKGLGVLKSDHGLYNDPITRPFVENFAKDQNRFFQVFAKAMQKLSLLGVQTGRKGEIRRRCDQVN</sequence>
<feature type="binding site" evidence="12">
    <location>
        <position position="104"/>
    </location>
    <ligand>
        <name>Ca(2+)</name>
        <dbReference type="ChEBI" id="CHEBI:29108"/>
        <label>1</label>
    </ligand>
</feature>
<dbReference type="PANTHER" id="PTHR31517:SF11">
    <property type="entry name" value="PEROXIDASE 31"/>
    <property type="match status" value="1"/>
</dbReference>
<evidence type="ECO:0000256" key="2">
    <source>
        <dbReference type="ARBA" id="ARBA00012313"/>
    </source>
</evidence>
<dbReference type="EC" id="1.11.1.7" evidence="2 15"/>
<feature type="disulfide bond" evidence="14">
    <location>
        <begin position="239"/>
        <end position="267"/>
    </location>
</feature>
<dbReference type="FunFam" id="1.10.420.10:FF:000007">
    <property type="entry name" value="Peroxidase"/>
    <property type="match status" value="1"/>
</dbReference>
<evidence type="ECO:0000313" key="18">
    <source>
        <dbReference type="EMBL" id="KAK7316403.1"/>
    </source>
</evidence>
<keyword evidence="15" id="KW-0376">Hydrogen peroxide</keyword>
<organism evidence="18 19">
    <name type="scientific">Canavalia gladiata</name>
    <name type="common">Sword bean</name>
    <name type="synonym">Dolichos gladiatus</name>
    <dbReference type="NCBI Taxonomy" id="3824"/>
    <lineage>
        <taxon>Eukaryota</taxon>
        <taxon>Viridiplantae</taxon>
        <taxon>Streptophyta</taxon>
        <taxon>Embryophyta</taxon>
        <taxon>Tracheophyta</taxon>
        <taxon>Spermatophyta</taxon>
        <taxon>Magnoliopsida</taxon>
        <taxon>eudicotyledons</taxon>
        <taxon>Gunneridae</taxon>
        <taxon>Pentapetalae</taxon>
        <taxon>rosids</taxon>
        <taxon>fabids</taxon>
        <taxon>Fabales</taxon>
        <taxon>Fabaceae</taxon>
        <taxon>Papilionoideae</taxon>
        <taxon>50 kb inversion clade</taxon>
        <taxon>NPAAA clade</taxon>
        <taxon>indigoferoid/millettioid clade</taxon>
        <taxon>Phaseoleae</taxon>
        <taxon>Canavalia</taxon>
    </lineage>
</organism>
<keyword evidence="16" id="KW-0472">Membrane</keyword>
<dbReference type="PRINTS" id="PR00458">
    <property type="entry name" value="PEROXIDASE"/>
</dbReference>
<evidence type="ECO:0000256" key="15">
    <source>
        <dbReference type="RuleBase" id="RU362060"/>
    </source>
</evidence>
<evidence type="ECO:0000256" key="3">
    <source>
        <dbReference type="ARBA" id="ARBA00022559"/>
    </source>
</evidence>
<keyword evidence="19" id="KW-1185">Reference proteome</keyword>
<keyword evidence="16" id="KW-1133">Transmembrane helix</keyword>
<keyword evidence="7 15" id="KW-0560">Oxidoreductase</keyword>
<accession>A0AAN9KHH7</accession>
<dbReference type="GO" id="GO:0042744">
    <property type="term" value="P:hydrogen peroxide catabolic process"/>
    <property type="evidence" value="ECO:0007669"/>
    <property type="project" value="UniProtKB-KW"/>
</dbReference>
<keyword evidence="4 15" id="KW-0349">Heme</keyword>
<evidence type="ECO:0000256" key="9">
    <source>
        <dbReference type="ARBA" id="ARBA00023157"/>
    </source>
</evidence>
<keyword evidence="16" id="KW-0812">Transmembrane</keyword>
<dbReference type="SUPFAM" id="SSF48113">
    <property type="entry name" value="Heme-dependent peroxidases"/>
    <property type="match status" value="1"/>
</dbReference>
<keyword evidence="15" id="KW-0964">Secreted</keyword>
<evidence type="ECO:0000256" key="10">
    <source>
        <dbReference type="PIRSR" id="PIRSR600823-1"/>
    </source>
</evidence>
<keyword evidence="6" id="KW-0732">Signal</keyword>
<comment type="cofactor">
    <cofactor evidence="12 15">
        <name>heme b</name>
        <dbReference type="ChEBI" id="CHEBI:60344"/>
    </cofactor>
    <text evidence="12 15">Binds 1 heme b (iron(II)-protoporphyrin IX) group per subunit.</text>
</comment>
<feature type="site" description="Transition state stabilizer" evidence="13">
    <location>
        <position position="99"/>
    </location>
</feature>
<feature type="active site" description="Proton acceptor" evidence="10">
    <location>
        <position position="103"/>
    </location>
</feature>
<evidence type="ECO:0000256" key="16">
    <source>
        <dbReference type="SAM" id="Phobius"/>
    </source>
</evidence>
<dbReference type="Pfam" id="PF00141">
    <property type="entry name" value="peroxidase"/>
    <property type="match status" value="1"/>
</dbReference>
<keyword evidence="9 14" id="KW-1015">Disulfide bond</keyword>
<feature type="binding site" evidence="11">
    <location>
        <position position="202"/>
    </location>
    <ligand>
        <name>substrate</name>
    </ligand>
</feature>
<feature type="transmembrane region" description="Helical" evidence="16">
    <location>
        <begin position="44"/>
        <end position="65"/>
    </location>
</feature>
<evidence type="ECO:0000313" key="19">
    <source>
        <dbReference type="Proteomes" id="UP001367508"/>
    </source>
</evidence>
<evidence type="ECO:0000256" key="12">
    <source>
        <dbReference type="PIRSR" id="PIRSR600823-3"/>
    </source>
</evidence>
<feature type="transmembrane region" description="Helical" evidence="16">
    <location>
        <begin position="15"/>
        <end position="32"/>
    </location>
</feature>
<comment type="subcellular location">
    <subcellularLocation>
        <location evidence="15">Secreted</location>
    </subcellularLocation>
</comment>
<dbReference type="Gene3D" id="1.10.520.10">
    <property type="match status" value="1"/>
</dbReference>
<dbReference type="InterPro" id="IPR002016">
    <property type="entry name" value="Haem_peroxidase"/>
</dbReference>
<feature type="disulfide bond" evidence="14">
    <location>
        <begin position="105"/>
        <end position="111"/>
    </location>
</feature>
<keyword evidence="3 15" id="KW-0575">Peroxidase</keyword>
<feature type="binding site" evidence="12">
    <location>
        <position position="284"/>
    </location>
    <ligand>
        <name>Ca(2+)</name>
        <dbReference type="ChEBI" id="CHEBI:29108"/>
        <label>2</label>
    </ligand>
</feature>
<evidence type="ECO:0000256" key="7">
    <source>
        <dbReference type="ARBA" id="ARBA00023002"/>
    </source>
</evidence>
<comment type="catalytic activity">
    <reaction evidence="1 15">
        <text>2 a phenolic donor + H2O2 = 2 a phenolic radical donor + 2 H2O</text>
        <dbReference type="Rhea" id="RHEA:56136"/>
        <dbReference type="ChEBI" id="CHEBI:15377"/>
        <dbReference type="ChEBI" id="CHEBI:16240"/>
        <dbReference type="ChEBI" id="CHEBI:139520"/>
        <dbReference type="ChEBI" id="CHEBI:139521"/>
        <dbReference type="EC" id="1.11.1.7"/>
    </reaction>
</comment>
<dbReference type="GO" id="GO:0140825">
    <property type="term" value="F:lactoperoxidase activity"/>
    <property type="evidence" value="ECO:0007669"/>
    <property type="project" value="UniProtKB-EC"/>
</dbReference>
<feature type="binding site" evidence="12">
    <location>
        <position position="114"/>
    </location>
    <ligand>
        <name>Ca(2+)</name>
        <dbReference type="ChEBI" id="CHEBI:29108"/>
        <label>1</label>
    </ligand>
</feature>
<feature type="binding site" evidence="12">
    <location>
        <position position="281"/>
    </location>
    <ligand>
        <name>Ca(2+)</name>
        <dbReference type="ChEBI" id="CHEBI:29108"/>
        <label>2</label>
    </ligand>
</feature>
<proteinExistence type="inferred from homology"/>
<evidence type="ECO:0000256" key="6">
    <source>
        <dbReference type="ARBA" id="ARBA00022729"/>
    </source>
</evidence>
<dbReference type="GO" id="GO:0006979">
    <property type="term" value="P:response to oxidative stress"/>
    <property type="evidence" value="ECO:0007669"/>
    <property type="project" value="UniProtKB-UniRule"/>
</dbReference>
<feature type="disulfide bond" evidence="14">
    <location>
        <begin position="72"/>
        <end position="154"/>
    </location>
</feature>
<keyword evidence="12 15" id="KW-0106">Calcium</keyword>
<feature type="binding site" evidence="12">
    <location>
        <position position="126"/>
    </location>
    <ligand>
        <name>Ca(2+)</name>
        <dbReference type="ChEBI" id="CHEBI:29108"/>
        <label>1</label>
    </ligand>
</feature>
<comment type="function">
    <text evidence="15">Removal of H(2)O(2), oxidation of toxic reductants, biosynthesis and degradation of lignin, suberization, auxin catabolism, response to environmental stresses such as wounding, pathogen attack and oxidative stress.</text>
</comment>
<dbReference type="EMBL" id="JAYMYQ010000008">
    <property type="protein sequence ID" value="KAK7316403.1"/>
    <property type="molecule type" value="Genomic_DNA"/>
</dbReference>
<feature type="domain" description="Plant heme peroxidase family profile" evidence="17">
    <location>
        <begin position="62"/>
        <end position="361"/>
    </location>
</feature>
<feature type="binding site" evidence="12">
    <location>
        <position position="110"/>
    </location>
    <ligand>
        <name>Ca(2+)</name>
        <dbReference type="ChEBI" id="CHEBI:29108"/>
        <label>1</label>
    </ligand>
</feature>
<dbReference type="InterPro" id="IPR033905">
    <property type="entry name" value="Secretory_peroxidase"/>
</dbReference>
<feature type="binding site" description="axial binding residue" evidence="12">
    <location>
        <position position="232"/>
    </location>
    <ligand>
        <name>heme b</name>
        <dbReference type="ChEBI" id="CHEBI:60344"/>
    </ligand>
    <ligandPart>
        <name>Fe</name>
        <dbReference type="ChEBI" id="CHEBI:18248"/>
    </ligandPart>
</feature>
<keyword evidence="8 12" id="KW-0408">Iron</keyword>
<dbReference type="InterPro" id="IPR010255">
    <property type="entry name" value="Haem_peroxidase_sf"/>
</dbReference>
<evidence type="ECO:0000256" key="4">
    <source>
        <dbReference type="ARBA" id="ARBA00022617"/>
    </source>
</evidence>
<evidence type="ECO:0000256" key="13">
    <source>
        <dbReference type="PIRSR" id="PIRSR600823-4"/>
    </source>
</evidence>
<dbReference type="AlphaFoldDB" id="A0AAN9KHH7"/>
<evidence type="ECO:0000256" key="1">
    <source>
        <dbReference type="ARBA" id="ARBA00000189"/>
    </source>
</evidence>
<dbReference type="GO" id="GO:0005576">
    <property type="term" value="C:extracellular region"/>
    <property type="evidence" value="ECO:0007669"/>
    <property type="project" value="UniProtKB-SubCell"/>
</dbReference>
<evidence type="ECO:0000256" key="14">
    <source>
        <dbReference type="PIRSR" id="PIRSR600823-5"/>
    </source>
</evidence>